<feature type="binding site" evidence="11">
    <location>
        <position position="142"/>
    </location>
    <ligand>
        <name>Zn(2+)</name>
        <dbReference type="ChEBI" id="CHEBI:29105"/>
        <label>2</label>
    </ligand>
</feature>
<feature type="active site" description="Proton acceptor" evidence="10">
    <location>
        <position position="176"/>
    </location>
</feature>
<dbReference type="GO" id="GO:0045148">
    <property type="term" value="F:tripeptide aminopeptidase activity"/>
    <property type="evidence" value="ECO:0007669"/>
    <property type="project" value="UniProtKB-UniRule"/>
</dbReference>
<dbReference type="CDD" id="cd03892">
    <property type="entry name" value="M20_peptT"/>
    <property type="match status" value="1"/>
</dbReference>
<keyword evidence="6" id="KW-0378">Hydrolase</keyword>
<dbReference type="InterPro" id="IPR010161">
    <property type="entry name" value="Peptidase_M20B"/>
</dbReference>
<organism evidence="12 13">
    <name type="scientific">Oenococcus oeni</name>
    <name type="common">Leuconostoc oenos</name>
    <dbReference type="NCBI Taxonomy" id="1247"/>
    <lineage>
        <taxon>Bacteria</taxon>
        <taxon>Bacillati</taxon>
        <taxon>Bacillota</taxon>
        <taxon>Bacilli</taxon>
        <taxon>Lactobacillales</taxon>
        <taxon>Lactobacillaceae</taxon>
        <taxon>Oenococcus</taxon>
    </lineage>
</organism>
<dbReference type="InterPro" id="IPR036264">
    <property type="entry name" value="Bact_exopeptidase_dim_dom"/>
</dbReference>
<dbReference type="InterPro" id="IPR002933">
    <property type="entry name" value="Peptidase_M20"/>
</dbReference>
<evidence type="ECO:0000256" key="9">
    <source>
        <dbReference type="NCBIfam" id="TIGR01882"/>
    </source>
</evidence>
<dbReference type="RefSeq" id="WP_071419189.1">
    <property type="nucleotide sequence ID" value="NZ_MLKQ01000150.1"/>
</dbReference>
<dbReference type="Gene3D" id="3.40.630.10">
    <property type="entry name" value="Zn peptidases"/>
    <property type="match status" value="1"/>
</dbReference>
<dbReference type="PROSITE" id="PS00759">
    <property type="entry name" value="ARGE_DAPE_CPG2_2"/>
    <property type="match status" value="1"/>
</dbReference>
<feature type="active site" evidence="10">
    <location>
        <position position="83"/>
    </location>
</feature>
<name>A0A483BWK5_OENOE</name>
<evidence type="ECO:0000256" key="8">
    <source>
        <dbReference type="ARBA" id="ARBA00023049"/>
    </source>
</evidence>
<dbReference type="EC" id="3.4.11.4" evidence="9"/>
<protein>
    <recommendedName>
        <fullName evidence="9">Peptidase T</fullName>
        <ecNumber evidence="9">3.4.11.4</ecNumber>
    </recommendedName>
</protein>
<dbReference type="GO" id="GO:0006518">
    <property type="term" value="P:peptide metabolic process"/>
    <property type="evidence" value="ECO:0007669"/>
    <property type="project" value="InterPro"/>
</dbReference>
<dbReference type="NCBIfam" id="TIGR01882">
    <property type="entry name" value="peptidase-T"/>
    <property type="match status" value="1"/>
</dbReference>
<accession>A0A483BWK5</accession>
<dbReference type="NCBIfam" id="NF003976">
    <property type="entry name" value="PRK05469.1"/>
    <property type="match status" value="1"/>
</dbReference>
<comment type="cofactor">
    <cofactor evidence="11">
        <name>Zn(2+)</name>
        <dbReference type="ChEBI" id="CHEBI:29105"/>
    </cofactor>
    <text evidence="11">Binds 2 Zn(2+) ions per subunit.</text>
</comment>
<dbReference type="NCBIfam" id="NF009920">
    <property type="entry name" value="PRK13381.1"/>
    <property type="match status" value="1"/>
</dbReference>
<dbReference type="SUPFAM" id="SSF53187">
    <property type="entry name" value="Zn-dependent exopeptidases"/>
    <property type="match status" value="1"/>
</dbReference>
<comment type="similarity">
    <text evidence="2">Belongs to the peptidase M20B family.</text>
</comment>
<evidence type="ECO:0000256" key="4">
    <source>
        <dbReference type="ARBA" id="ARBA00022670"/>
    </source>
</evidence>
<reference evidence="12 13" key="1">
    <citation type="journal article" date="2016" name="BMC Genomics">
        <title>Consensus pan-genome assembly of the specialised wine bacterium Oenococcus oeni.</title>
        <authorList>
            <person name="Sternes P.R."/>
            <person name="Borneman A.R."/>
        </authorList>
    </citation>
    <scope>NUCLEOTIDE SEQUENCE [LARGE SCALE GENOMIC DNA]</scope>
    <source>
        <strain evidence="12 13">AWRIB661</strain>
    </source>
</reference>
<dbReference type="GO" id="GO:0005829">
    <property type="term" value="C:cytosol"/>
    <property type="evidence" value="ECO:0007669"/>
    <property type="project" value="TreeGrafter"/>
</dbReference>
<evidence type="ECO:0000256" key="7">
    <source>
        <dbReference type="ARBA" id="ARBA00022833"/>
    </source>
</evidence>
<evidence type="ECO:0000256" key="1">
    <source>
        <dbReference type="ARBA" id="ARBA00000870"/>
    </source>
</evidence>
<feature type="binding site" evidence="11">
    <location>
        <position position="142"/>
    </location>
    <ligand>
        <name>Zn(2+)</name>
        <dbReference type="ChEBI" id="CHEBI:29105"/>
        <label>1</label>
    </ligand>
</feature>
<dbReference type="PROSITE" id="PS00758">
    <property type="entry name" value="ARGE_DAPE_CPG2_1"/>
    <property type="match status" value="1"/>
</dbReference>
<keyword evidence="3" id="KW-0031">Aminopeptidase</keyword>
<dbReference type="PANTHER" id="PTHR42994">
    <property type="entry name" value="PEPTIDASE T"/>
    <property type="match status" value="1"/>
</dbReference>
<evidence type="ECO:0000256" key="10">
    <source>
        <dbReference type="PIRSR" id="PIRSR037215-1"/>
    </source>
</evidence>
<gene>
    <name evidence="12" type="ORF">ATX59_04830</name>
</gene>
<evidence type="ECO:0000313" key="12">
    <source>
        <dbReference type="EMBL" id="OIM21320.1"/>
    </source>
</evidence>
<keyword evidence="4" id="KW-0645">Protease</keyword>
<evidence type="ECO:0000256" key="6">
    <source>
        <dbReference type="ARBA" id="ARBA00022801"/>
    </source>
</evidence>
<evidence type="ECO:0000256" key="2">
    <source>
        <dbReference type="ARBA" id="ARBA00009692"/>
    </source>
</evidence>
<dbReference type="Gene3D" id="3.30.70.360">
    <property type="match status" value="1"/>
</dbReference>
<feature type="binding site" evidence="11">
    <location>
        <position position="199"/>
    </location>
    <ligand>
        <name>Zn(2+)</name>
        <dbReference type="ChEBI" id="CHEBI:29105"/>
        <label>1</label>
    </ligand>
</feature>
<sequence>MKYENLVDRFIEYAKINTRSNENSKTIPSDPKEVEFLKKLAGELKQIGFSDIRTMKDGYLFSKIPATKGKENIDRIGFIAHVDTADFNAENIQPEIHENYDGESIIKLNDEYSLDPSVFPNLRNYKGHTLITTDGTTLLGADDKAGVAEIITAMEYLIKHPEIDHGEIEIAFGPDEEIGTGADNFDTDNFAAKFAYTIDGSVKGELEWATFSASAAVLKAVGTQVHPSDGFGKLINPLVALIDVFNLLPNERPENTKGDQGYYYMTDLSGNGDTATAKLIIRDFKRDGLKKRKQILADAVDKVNAQYPHKVIDLEQYDQYYNMADILKNNMESVHLAEAAFRELGIVPNEEPVRGGTDGSKITFLGTPTPNIFTGAENLHGRYEFSSVQNMELATDVILKIIEIHSK</sequence>
<feature type="binding site" evidence="11">
    <location>
        <position position="81"/>
    </location>
    <ligand>
        <name>Zn(2+)</name>
        <dbReference type="ChEBI" id="CHEBI:29105"/>
        <label>1</label>
    </ligand>
</feature>
<feature type="binding site" evidence="11">
    <location>
        <position position="177"/>
    </location>
    <ligand>
        <name>Zn(2+)</name>
        <dbReference type="ChEBI" id="CHEBI:29105"/>
        <label>2</label>
    </ligand>
</feature>
<keyword evidence="8" id="KW-0482">Metalloprotease</keyword>
<feature type="binding site" evidence="11">
    <location>
        <position position="380"/>
    </location>
    <ligand>
        <name>Zn(2+)</name>
        <dbReference type="ChEBI" id="CHEBI:29105"/>
        <label>2</label>
    </ligand>
</feature>
<dbReference type="Pfam" id="PF07687">
    <property type="entry name" value="M20_dimer"/>
    <property type="match status" value="1"/>
</dbReference>
<keyword evidence="5 11" id="KW-0479">Metal-binding</keyword>
<dbReference type="InterPro" id="IPR001261">
    <property type="entry name" value="ArgE/DapE_CS"/>
</dbReference>
<evidence type="ECO:0000256" key="5">
    <source>
        <dbReference type="ARBA" id="ARBA00022723"/>
    </source>
</evidence>
<dbReference type="SUPFAM" id="SSF55031">
    <property type="entry name" value="Bacterial exopeptidase dimerisation domain"/>
    <property type="match status" value="1"/>
</dbReference>
<dbReference type="AlphaFoldDB" id="A0A483BWK5"/>
<proteinExistence type="inferred from homology"/>
<evidence type="ECO:0000313" key="13">
    <source>
        <dbReference type="Proteomes" id="UP000181728"/>
    </source>
</evidence>
<comment type="catalytic activity">
    <reaction evidence="1">
        <text>Release of the N-terminal residue from a tripeptide.</text>
        <dbReference type="EC" id="3.4.11.4"/>
    </reaction>
</comment>
<dbReference type="GO" id="GO:0008237">
    <property type="term" value="F:metallopeptidase activity"/>
    <property type="evidence" value="ECO:0007669"/>
    <property type="project" value="UniProtKB-KW"/>
</dbReference>
<dbReference type="EMBL" id="MLOK01000037">
    <property type="protein sequence ID" value="OIM21320.1"/>
    <property type="molecule type" value="Genomic_DNA"/>
</dbReference>
<dbReference type="InterPro" id="IPR011650">
    <property type="entry name" value="Peptidase_M20_dimer"/>
</dbReference>
<evidence type="ECO:0000256" key="11">
    <source>
        <dbReference type="PIRSR" id="PIRSR037215-2"/>
    </source>
</evidence>
<evidence type="ECO:0000256" key="3">
    <source>
        <dbReference type="ARBA" id="ARBA00022438"/>
    </source>
</evidence>
<dbReference type="Pfam" id="PF01546">
    <property type="entry name" value="Peptidase_M20"/>
    <property type="match status" value="1"/>
</dbReference>
<dbReference type="GO" id="GO:0006508">
    <property type="term" value="P:proteolysis"/>
    <property type="evidence" value="ECO:0007669"/>
    <property type="project" value="UniProtKB-UniRule"/>
</dbReference>
<dbReference type="GO" id="GO:0008270">
    <property type="term" value="F:zinc ion binding"/>
    <property type="evidence" value="ECO:0007669"/>
    <property type="project" value="InterPro"/>
</dbReference>
<keyword evidence="7 11" id="KW-0862">Zinc</keyword>
<dbReference type="PIRSF" id="PIRSF037215">
    <property type="entry name" value="Peptidase_M20B"/>
    <property type="match status" value="1"/>
</dbReference>
<dbReference type="Proteomes" id="UP000181728">
    <property type="component" value="Unassembled WGS sequence"/>
</dbReference>
<comment type="caution">
    <text evidence="12">The sequence shown here is derived from an EMBL/GenBank/DDBJ whole genome shotgun (WGS) entry which is preliminary data.</text>
</comment>
<dbReference type="PANTHER" id="PTHR42994:SF1">
    <property type="entry name" value="PEPTIDASE T"/>
    <property type="match status" value="1"/>
</dbReference>